<feature type="transmembrane region" description="Helical" evidence="11">
    <location>
        <begin position="20"/>
        <end position="44"/>
    </location>
</feature>
<comment type="similarity">
    <text evidence="8">Belongs to the methyl-accepting chemotaxis (MCP) protein family.</text>
</comment>
<evidence type="ECO:0000313" key="14">
    <source>
        <dbReference type="EMBL" id="QGG49432.1"/>
    </source>
</evidence>
<dbReference type="CDD" id="cd12913">
    <property type="entry name" value="PDC1_MCP_like"/>
    <property type="match status" value="1"/>
</dbReference>
<organism evidence="14 15">
    <name type="scientific">Heliorestis convoluta</name>
    <dbReference type="NCBI Taxonomy" id="356322"/>
    <lineage>
        <taxon>Bacteria</taxon>
        <taxon>Bacillati</taxon>
        <taxon>Bacillota</taxon>
        <taxon>Clostridia</taxon>
        <taxon>Eubacteriales</taxon>
        <taxon>Heliobacteriaceae</taxon>
        <taxon>Heliorestis</taxon>
    </lineage>
</organism>
<dbReference type="PANTHER" id="PTHR32089">
    <property type="entry name" value="METHYL-ACCEPTING CHEMOTAXIS PROTEIN MCPB"/>
    <property type="match status" value="1"/>
</dbReference>
<sequence>MSKEGTNWRPKVASKFSSRIWVKIVLSMVITSSLLAIFVGVVAYMESSKRIQELAKNNMITMSEKQTQEFTYLILQSERAVDELAKRAVSSVDIAALQNDPAYLERFLAYMNPVVVEAAENASAMAMYLYVNPDITGRVGEIYYVDLQGTGNYVLDVGLTIEEFDPNLEYMRWYYDPIDARQGIWSEPYEWHEWDHLDLEMISYARPVYIGQTLLGVVGIDLNFKFFEDTILGYNFYDHGFAYLLDEKQNFLVHPDLPRDANLRTIIDGTLNYVADEIESTESGYLSYDHPRGKSVLSYHLLPNGWVFGLIVVESDLLHNIESLKTALLWIIVSGMALVGLIALWISRKISKPITMVTNSLQKIEQYDFTDDNYLSTVTSNRDETGTMAQAVAVMKQSMANLVKEIQEKASQTNEYAEKLKVATTETNVTIDQIAKTVEELAQGTSEQASSAKEGFEQLELLTEDMTEVMNHSQQSQQFVQEAEEANQQGVEAVERLQDNFHAYNKILEQLEQSVTLLNNKSSSIGKIVTAIGSIADQTNLLALNAAIEAARAGEQGRGFAVVAEEIRKLAAQSANSTDEIASMIDEIRHEITRTKESMNEATEKAKSSNEAVQETNQSFQMIEKSVRTLFSQVDQLNQGLLKIDEKKDKVLKTIQEINRNSQENAASTEEISASVEEQSATMNVLVQMADDLRKIATMLEQSVERFRL</sequence>
<dbReference type="Proteomes" id="UP000366051">
    <property type="component" value="Chromosome"/>
</dbReference>
<keyword evidence="3" id="KW-0145">Chemotaxis</keyword>
<dbReference type="Gene3D" id="1.10.8.500">
    <property type="entry name" value="HAMP domain in histidine kinase"/>
    <property type="match status" value="1"/>
</dbReference>
<dbReference type="CDD" id="cd11386">
    <property type="entry name" value="MCP_signal"/>
    <property type="match status" value="1"/>
</dbReference>
<protein>
    <submittedName>
        <fullName evidence="14">Methyl-accepting chemotaxis (MCP) signaling domain protein</fullName>
    </submittedName>
</protein>
<evidence type="ECO:0000256" key="7">
    <source>
        <dbReference type="ARBA" id="ARBA00023224"/>
    </source>
</evidence>
<dbReference type="InterPro" id="IPR004089">
    <property type="entry name" value="MCPsignal_dom"/>
</dbReference>
<feature type="coiled-coil region" evidence="10">
    <location>
        <begin position="585"/>
        <end position="619"/>
    </location>
</feature>
<feature type="coiled-coil region" evidence="10">
    <location>
        <begin position="469"/>
        <end position="514"/>
    </location>
</feature>
<keyword evidence="5 11" id="KW-1133">Transmembrane helix</keyword>
<evidence type="ECO:0000256" key="6">
    <source>
        <dbReference type="ARBA" id="ARBA00023136"/>
    </source>
</evidence>
<dbReference type="RefSeq" id="WP_162008090.1">
    <property type="nucleotide sequence ID" value="NZ_CP045875.1"/>
</dbReference>
<keyword evidence="4 11" id="KW-0812">Transmembrane</keyword>
<dbReference type="AlphaFoldDB" id="A0A5Q2N7N6"/>
<proteinExistence type="inferred from homology"/>
<name>A0A5Q2N7N6_9FIRM</name>
<feature type="domain" description="HAMP" evidence="13">
    <location>
        <begin position="348"/>
        <end position="404"/>
    </location>
</feature>
<dbReference type="PROSITE" id="PS50111">
    <property type="entry name" value="CHEMOTAXIS_TRANSDUC_2"/>
    <property type="match status" value="1"/>
</dbReference>
<dbReference type="InterPro" id="IPR003660">
    <property type="entry name" value="HAMP_dom"/>
</dbReference>
<evidence type="ECO:0000256" key="5">
    <source>
        <dbReference type="ARBA" id="ARBA00022989"/>
    </source>
</evidence>
<dbReference type="PROSITE" id="PS50885">
    <property type="entry name" value="HAMP"/>
    <property type="match status" value="1"/>
</dbReference>
<keyword evidence="7 9" id="KW-0807">Transducer</keyword>
<keyword evidence="15" id="KW-1185">Reference proteome</keyword>
<evidence type="ECO:0000256" key="1">
    <source>
        <dbReference type="ARBA" id="ARBA00004651"/>
    </source>
</evidence>
<dbReference type="Gene3D" id="1.10.287.950">
    <property type="entry name" value="Methyl-accepting chemotaxis protein"/>
    <property type="match status" value="1"/>
</dbReference>
<evidence type="ECO:0000259" key="12">
    <source>
        <dbReference type="PROSITE" id="PS50111"/>
    </source>
</evidence>
<dbReference type="EMBL" id="CP045875">
    <property type="protein sequence ID" value="QGG49432.1"/>
    <property type="molecule type" value="Genomic_DNA"/>
</dbReference>
<comment type="subcellular location">
    <subcellularLocation>
        <location evidence="1">Cell membrane</location>
        <topology evidence="1">Multi-pass membrane protein</topology>
    </subcellularLocation>
</comment>
<keyword evidence="10" id="KW-0175">Coiled coil</keyword>
<dbReference type="Pfam" id="PF00015">
    <property type="entry name" value="MCPsignal"/>
    <property type="match status" value="1"/>
</dbReference>
<dbReference type="PANTHER" id="PTHR32089:SF112">
    <property type="entry name" value="LYSOZYME-LIKE PROTEIN-RELATED"/>
    <property type="match status" value="1"/>
</dbReference>
<evidence type="ECO:0000256" key="8">
    <source>
        <dbReference type="ARBA" id="ARBA00029447"/>
    </source>
</evidence>
<evidence type="ECO:0000313" key="15">
    <source>
        <dbReference type="Proteomes" id="UP000366051"/>
    </source>
</evidence>
<evidence type="ECO:0000256" key="10">
    <source>
        <dbReference type="SAM" id="Coils"/>
    </source>
</evidence>
<evidence type="ECO:0000256" key="3">
    <source>
        <dbReference type="ARBA" id="ARBA00022500"/>
    </source>
</evidence>
<dbReference type="CDD" id="cd12912">
    <property type="entry name" value="PDC2_MCP_like"/>
    <property type="match status" value="1"/>
</dbReference>
<evidence type="ECO:0000256" key="9">
    <source>
        <dbReference type="PROSITE-ProRule" id="PRU00284"/>
    </source>
</evidence>
<dbReference type="SMART" id="SM00283">
    <property type="entry name" value="MA"/>
    <property type="match status" value="1"/>
</dbReference>
<dbReference type="GO" id="GO:0006935">
    <property type="term" value="P:chemotaxis"/>
    <property type="evidence" value="ECO:0007669"/>
    <property type="project" value="UniProtKB-KW"/>
</dbReference>
<evidence type="ECO:0000256" key="4">
    <source>
        <dbReference type="ARBA" id="ARBA00022692"/>
    </source>
</evidence>
<dbReference type="InterPro" id="IPR033479">
    <property type="entry name" value="dCache_1"/>
</dbReference>
<dbReference type="GO" id="GO:0007165">
    <property type="term" value="P:signal transduction"/>
    <property type="evidence" value="ECO:0007669"/>
    <property type="project" value="UniProtKB-KW"/>
</dbReference>
<reference evidence="15" key="1">
    <citation type="submission" date="2019-11" db="EMBL/GenBank/DDBJ databases">
        <title>Genome sequence of Heliorestis convoluta strain HH, an alkaliphilic and minimalistic phototrophic bacterium from a soda lake in Egypt.</title>
        <authorList>
            <person name="Dewey E.D."/>
            <person name="Stokes L.M."/>
            <person name="Burchell B.M."/>
            <person name="Shaffer K.N."/>
            <person name="Huntington A.M."/>
            <person name="Baker J.M."/>
            <person name="Nadendla S."/>
            <person name="Giglio M.G."/>
            <person name="Touchman J.W."/>
            <person name="Blankenship R.E."/>
            <person name="Madigan M.T."/>
            <person name="Sattley W.M."/>
        </authorList>
    </citation>
    <scope>NUCLEOTIDE SEQUENCE [LARGE SCALE GENOMIC DNA]</scope>
    <source>
        <strain evidence="15">HH</strain>
    </source>
</reference>
<keyword evidence="6 11" id="KW-0472">Membrane</keyword>
<evidence type="ECO:0000256" key="2">
    <source>
        <dbReference type="ARBA" id="ARBA00022475"/>
    </source>
</evidence>
<evidence type="ECO:0000256" key="11">
    <source>
        <dbReference type="SAM" id="Phobius"/>
    </source>
</evidence>
<keyword evidence="2" id="KW-1003">Cell membrane</keyword>
<dbReference type="KEGG" id="hcv:FTV88_3367"/>
<feature type="domain" description="Methyl-accepting transducer" evidence="12">
    <location>
        <begin position="423"/>
        <end position="680"/>
    </location>
</feature>
<dbReference type="Gene3D" id="3.30.450.20">
    <property type="entry name" value="PAS domain"/>
    <property type="match status" value="1"/>
</dbReference>
<dbReference type="SUPFAM" id="SSF58104">
    <property type="entry name" value="Methyl-accepting chemotaxis protein (MCP) signaling domain"/>
    <property type="match status" value="1"/>
</dbReference>
<gene>
    <name evidence="14" type="ORF">FTV88_3367</name>
</gene>
<dbReference type="GO" id="GO:0005886">
    <property type="term" value="C:plasma membrane"/>
    <property type="evidence" value="ECO:0007669"/>
    <property type="project" value="UniProtKB-SubCell"/>
</dbReference>
<accession>A0A5Q2N7N6</accession>
<evidence type="ECO:0000259" key="13">
    <source>
        <dbReference type="PROSITE" id="PS50885"/>
    </source>
</evidence>
<dbReference type="Pfam" id="PF02743">
    <property type="entry name" value="dCache_1"/>
    <property type="match status" value="1"/>
</dbReference>
<feature type="transmembrane region" description="Helical" evidence="11">
    <location>
        <begin position="327"/>
        <end position="346"/>
    </location>
</feature>